<evidence type="ECO:0000313" key="3">
    <source>
        <dbReference type="Proteomes" id="UP001596383"/>
    </source>
</evidence>
<feature type="compositionally biased region" description="Polar residues" evidence="1">
    <location>
        <begin position="293"/>
        <end position="307"/>
    </location>
</feature>
<proteinExistence type="predicted"/>
<sequence>MTDAGLTPTQQPPLSPQASLEIATDPVSAVWDQLFAQQSIRELFIRAARRFADGRTVPECYDALEEQNVPYWLRSRILEVARGNRRDAWRLAADLVPKLGQGHASLEDLFTTAQFFADHIPDDQPPTLAVTIDRAFEDAPRRKRESICRLLAVLATGFDVRVIATGRTQHWLAREHREDLPGVSEWRETHHPTGDRVDDALEVLDPDGRKVELLRQLANELAETLSRHALRAMHDVDRSRISQLLVSEENSLTELGLVAEFGPADDRTVELLEDGRQLLEQLGAQYGRQQELSVAVSDTGTSSQQCRVTPRTRGEGDNGGSKDSNPYRTAYLDRPGHAAAAGCGEDSGIILVEAPFEDQTDAPDHTRYVSFDADREEAVVAVRASGPLQYLVSLATALASPRLLNRALTDNHLESLEDPPAILRDARCIGALSDEALEDPKTLREAFIEWGTDLEDFTAKLSAGDYEDRNRFRSEIMRSAHGLAGSIIHLFDALEIDIVRELRVPSGLETDSLEELATSISISAAVQGKYGVFASYRQLFESREEKRRTALTPTVDADNPLGTLIGSVVVRGEDVHRLHPYLEEALKTPAAVADDAPEFAVYVSLSTVDRTGYAMAATRILQAKNLRPTRDSISLLQAVVSSPYAAARALYQLATEDGSRELQLDELRYALGTLEPQQLLADLPPTVGRIVQVLLTAENRLSQRDLADRASVSARTIRNYRNRLEAFDLIRIDENGYRLALSFQTAAERRDPVVPAILEENQTLLDAADAFLETILPPERYGDPDDPLGGVLFWPPDPQGVLDHPSVGPWLRLAAALTARGSTGNNQAVQMGPPLEQQALSHTTP</sequence>
<evidence type="ECO:0000256" key="1">
    <source>
        <dbReference type="SAM" id="MobiDB-lite"/>
    </source>
</evidence>
<dbReference type="InterPro" id="IPR036390">
    <property type="entry name" value="WH_DNA-bd_sf"/>
</dbReference>
<feature type="region of interest" description="Disordered" evidence="1">
    <location>
        <begin position="293"/>
        <end position="328"/>
    </location>
</feature>
<dbReference type="SUPFAM" id="SSF46785">
    <property type="entry name" value="Winged helix' DNA-binding domain"/>
    <property type="match status" value="1"/>
</dbReference>
<feature type="region of interest" description="Disordered" evidence="1">
    <location>
        <begin position="824"/>
        <end position="845"/>
    </location>
</feature>
<dbReference type="AlphaFoldDB" id="A0ABD5SGP9"/>
<comment type="caution">
    <text evidence="2">The sequence shown here is derived from an EMBL/GenBank/DDBJ whole genome shotgun (WGS) entry which is preliminary data.</text>
</comment>
<reference evidence="2 3" key="1">
    <citation type="journal article" date="2019" name="Int. J. Syst. Evol. Microbiol.">
        <title>The Global Catalogue of Microorganisms (GCM) 10K type strain sequencing project: providing services to taxonomists for standard genome sequencing and annotation.</title>
        <authorList>
            <consortium name="The Broad Institute Genomics Platform"/>
            <consortium name="The Broad Institute Genome Sequencing Center for Infectious Disease"/>
            <person name="Wu L."/>
            <person name="Ma J."/>
        </authorList>
    </citation>
    <scope>NUCLEOTIDE SEQUENCE [LARGE SCALE GENOMIC DNA]</scope>
    <source>
        <strain evidence="2 3">LMG 29247</strain>
    </source>
</reference>
<keyword evidence="3" id="KW-1185">Reference proteome</keyword>
<gene>
    <name evidence="2" type="ORF">ACFQE6_04660</name>
</gene>
<dbReference type="EMBL" id="JBHSWV010000074">
    <property type="protein sequence ID" value="MFC6764356.1"/>
    <property type="molecule type" value="Genomic_DNA"/>
</dbReference>
<dbReference type="Proteomes" id="UP001596383">
    <property type="component" value="Unassembled WGS sequence"/>
</dbReference>
<name>A0ABD5SGP9_9EURY</name>
<evidence type="ECO:0000313" key="2">
    <source>
        <dbReference type="EMBL" id="MFC6764356.1"/>
    </source>
</evidence>
<dbReference type="RefSeq" id="WP_273737429.1">
    <property type="nucleotide sequence ID" value="NZ_JAQIVI010000074.1"/>
</dbReference>
<organism evidence="2 3">
    <name type="scientific">Natrinema soli</name>
    <dbReference type="NCBI Taxonomy" id="1930624"/>
    <lineage>
        <taxon>Archaea</taxon>
        <taxon>Methanobacteriati</taxon>
        <taxon>Methanobacteriota</taxon>
        <taxon>Stenosarchaea group</taxon>
        <taxon>Halobacteria</taxon>
        <taxon>Halobacteriales</taxon>
        <taxon>Natrialbaceae</taxon>
        <taxon>Natrinema</taxon>
    </lineage>
</organism>
<dbReference type="InterPro" id="IPR036388">
    <property type="entry name" value="WH-like_DNA-bd_sf"/>
</dbReference>
<protein>
    <submittedName>
        <fullName evidence="2">HTH domain-containing protein</fullName>
    </submittedName>
</protein>
<dbReference type="Gene3D" id="1.10.10.10">
    <property type="entry name" value="Winged helix-like DNA-binding domain superfamily/Winged helix DNA-binding domain"/>
    <property type="match status" value="1"/>
</dbReference>
<accession>A0ABD5SGP9</accession>